<evidence type="ECO:0000256" key="1">
    <source>
        <dbReference type="SAM" id="MobiDB-lite"/>
    </source>
</evidence>
<evidence type="ECO:0000313" key="3">
    <source>
        <dbReference type="Proteomes" id="UP000242287"/>
    </source>
</evidence>
<sequence length="347" mass="39420">MGMQVKIDTTVSTVYSSPTPSPSLSPSESSCSFYSSSSAMDDMSTTSSVEMEMETSPSSEESQVQDQEYPYDLRDYIPRMWTRGLHELSFIREEEEEYRQSGERRRSEEAVDVVEEEEEEEEGEGELYHGGEGEFTFLNDFLEDSEFEEFAAGFEARMRWVGCLTAGWCDGVEESEEDEFGYEYEEEEEEDDTDSDDMDYSEETLRPCMGLAGSVVQQQQPVLQLKEVPADYARTRTTSTSTTASSLSTIREAWKKLVGFSPLLSSSGRQRRETGSGEEMMMMDECYTRRSSSVISGYWVNQSGVRRRIKRMGWLSDEEMDGLDEMTLEAIGVVTTTTTTTTRSRTL</sequence>
<feature type="region of interest" description="Disordered" evidence="1">
    <location>
        <begin position="175"/>
        <end position="200"/>
    </location>
</feature>
<keyword evidence="3" id="KW-1185">Reference proteome</keyword>
<feature type="compositionally biased region" description="Acidic residues" evidence="1">
    <location>
        <begin position="110"/>
        <end position="125"/>
    </location>
</feature>
<protein>
    <submittedName>
        <fullName evidence="2">Uncharacterized protein</fullName>
    </submittedName>
</protein>
<name>A0A2A9NER3_9AGAR</name>
<proteinExistence type="predicted"/>
<feature type="compositionally biased region" description="Low complexity" evidence="1">
    <location>
        <begin position="9"/>
        <end position="62"/>
    </location>
</feature>
<feature type="region of interest" description="Disordered" evidence="1">
    <location>
        <begin position="95"/>
        <end position="132"/>
    </location>
</feature>
<organism evidence="2 3">
    <name type="scientific">Amanita thiersii Skay4041</name>
    <dbReference type="NCBI Taxonomy" id="703135"/>
    <lineage>
        <taxon>Eukaryota</taxon>
        <taxon>Fungi</taxon>
        <taxon>Dikarya</taxon>
        <taxon>Basidiomycota</taxon>
        <taxon>Agaricomycotina</taxon>
        <taxon>Agaricomycetes</taxon>
        <taxon>Agaricomycetidae</taxon>
        <taxon>Agaricales</taxon>
        <taxon>Pluteineae</taxon>
        <taxon>Amanitaceae</taxon>
        <taxon>Amanita</taxon>
    </lineage>
</organism>
<accession>A0A2A9NER3</accession>
<dbReference type="EMBL" id="KZ302027">
    <property type="protein sequence ID" value="PFH49495.1"/>
    <property type="molecule type" value="Genomic_DNA"/>
</dbReference>
<feature type="compositionally biased region" description="Basic and acidic residues" evidence="1">
    <location>
        <begin position="95"/>
        <end position="109"/>
    </location>
</feature>
<gene>
    <name evidence="2" type="ORF">AMATHDRAFT_63063</name>
</gene>
<dbReference type="Proteomes" id="UP000242287">
    <property type="component" value="Unassembled WGS sequence"/>
</dbReference>
<dbReference type="AlphaFoldDB" id="A0A2A9NER3"/>
<evidence type="ECO:0000313" key="2">
    <source>
        <dbReference type="EMBL" id="PFH49495.1"/>
    </source>
</evidence>
<feature type="region of interest" description="Disordered" evidence="1">
    <location>
        <begin position="1"/>
        <end position="68"/>
    </location>
</feature>
<reference evidence="2 3" key="1">
    <citation type="submission" date="2014-02" db="EMBL/GenBank/DDBJ databases">
        <title>Transposable element dynamics among asymbiotic and ectomycorrhizal Amanita fungi.</title>
        <authorList>
            <consortium name="DOE Joint Genome Institute"/>
            <person name="Hess J."/>
            <person name="Skrede I."/>
            <person name="Wolfe B."/>
            <person name="LaButti K."/>
            <person name="Ohm R.A."/>
            <person name="Grigoriev I.V."/>
            <person name="Pringle A."/>
        </authorList>
    </citation>
    <scope>NUCLEOTIDE SEQUENCE [LARGE SCALE GENOMIC DNA]</scope>
    <source>
        <strain evidence="2 3">SKay4041</strain>
    </source>
</reference>